<name>A0A210PJ44_MIZYE</name>
<dbReference type="InterPro" id="IPR001315">
    <property type="entry name" value="CARD"/>
</dbReference>
<dbReference type="Proteomes" id="UP000242188">
    <property type="component" value="Unassembled WGS sequence"/>
</dbReference>
<feature type="domain" description="Death" evidence="1">
    <location>
        <begin position="142"/>
        <end position="193"/>
    </location>
</feature>
<comment type="caution">
    <text evidence="3">The sequence shown here is derived from an EMBL/GenBank/DDBJ whole genome shotgun (WGS) entry which is preliminary data.</text>
</comment>
<dbReference type="Pfam" id="PF00531">
    <property type="entry name" value="Death"/>
    <property type="match status" value="1"/>
</dbReference>
<evidence type="ECO:0000259" key="2">
    <source>
        <dbReference type="PROSITE" id="PS50209"/>
    </source>
</evidence>
<proteinExistence type="predicted"/>
<dbReference type="OrthoDB" id="5981554at2759"/>
<gene>
    <name evidence="3" type="ORF">KP79_PYT03143</name>
</gene>
<dbReference type="GO" id="GO:0007165">
    <property type="term" value="P:signal transduction"/>
    <property type="evidence" value="ECO:0007669"/>
    <property type="project" value="InterPro"/>
</dbReference>
<dbReference type="InterPro" id="IPR037939">
    <property type="entry name" value="CRADD"/>
</dbReference>
<dbReference type="SMART" id="SM00114">
    <property type="entry name" value="CARD"/>
    <property type="match status" value="1"/>
</dbReference>
<protein>
    <recommendedName>
        <fullName evidence="5">Death domain-containing protein</fullName>
    </recommendedName>
</protein>
<dbReference type="PANTHER" id="PTHR15034">
    <property type="entry name" value="DEATH DOMAIN-CONTAINING PROTEIN CRADD"/>
    <property type="match status" value="1"/>
</dbReference>
<dbReference type="PROSITE" id="PS50209">
    <property type="entry name" value="CARD"/>
    <property type="match status" value="1"/>
</dbReference>
<dbReference type="Gene3D" id="1.10.533.10">
    <property type="entry name" value="Death Domain, Fas"/>
    <property type="match status" value="2"/>
</dbReference>
<evidence type="ECO:0008006" key="5">
    <source>
        <dbReference type="Google" id="ProtNLM"/>
    </source>
</evidence>
<dbReference type="SUPFAM" id="SSF47986">
    <property type="entry name" value="DEATH domain"/>
    <property type="match status" value="2"/>
</dbReference>
<dbReference type="AlphaFoldDB" id="A0A210PJ44"/>
<dbReference type="GO" id="GO:0070513">
    <property type="term" value="F:death domain binding"/>
    <property type="evidence" value="ECO:0007669"/>
    <property type="project" value="InterPro"/>
</dbReference>
<dbReference type="Pfam" id="PF00619">
    <property type="entry name" value="CARD"/>
    <property type="match status" value="1"/>
</dbReference>
<dbReference type="CDD" id="cd01670">
    <property type="entry name" value="Death"/>
    <property type="match status" value="1"/>
</dbReference>
<evidence type="ECO:0000259" key="1">
    <source>
        <dbReference type="PROSITE" id="PS50017"/>
    </source>
</evidence>
<evidence type="ECO:0000313" key="4">
    <source>
        <dbReference type="Proteomes" id="UP000242188"/>
    </source>
</evidence>
<dbReference type="GO" id="GO:0042981">
    <property type="term" value="P:regulation of apoptotic process"/>
    <property type="evidence" value="ECO:0007669"/>
    <property type="project" value="InterPro"/>
</dbReference>
<keyword evidence="4" id="KW-1185">Reference proteome</keyword>
<dbReference type="CDD" id="cd01671">
    <property type="entry name" value="CARD"/>
    <property type="match status" value="1"/>
</dbReference>
<dbReference type="EMBL" id="NEDP02076592">
    <property type="protein sequence ID" value="OWF36511.1"/>
    <property type="molecule type" value="Genomic_DNA"/>
</dbReference>
<dbReference type="PROSITE" id="PS50017">
    <property type="entry name" value="DEATH_DOMAIN"/>
    <property type="match status" value="1"/>
</dbReference>
<organism evidence="3 4">
    <name type="scientific">Mizuhopecten yessoensis</name>
    <name type="common">Japanese scallop</name>
    <name type="synonym">Patinopecten yessoensis</name>
    <dbReference type="NCBI Taxonomy" id="6573"/>
    <lineage>
        <taxon>Eukaryota</taxon>
        <taxon>Metazoa</taxon>
        <taxon>Spiralia</taxon>
        <taxon>Lophotrochozoa</taxon>
        <taxon>Mollusca</taxon>
        <taxon>Bivalvia</taxon>
        <taxon>Autobranchia</taxon>
        <taxon>Pteriomorphia</taxon>
        <taxon>Pectinida</taxon>
        <taxon>Pectinoidea</taxon>
        <taxon>Pectinidae</taxon>
        <taxon>Mizuhopecten</taxon>
    </lineage>
</organism>
<sequence length="217" mass="24408">MPVTKGKLNAGDQSILDQNHTYLVEQLDATYVVDLFIDRGVFDLSDSENIRSKDTTEGRNRALLDTLYKAGPAAYGIFREILQKDYDFIVKKLDATKPNTTVNRSPGQILIDELTDDLKAHRMSELDLLYFSKSFSTAITSVAMALKINRTEVEQIQLSNQFGGAVNHNQSLLIKWKNRTGRAATLLALMEAFTTAEQFGGDMNWELVEDGIKRLKK</sequence>
<feature type="domain" description="CARD" evidence="2">
    <location>
        <begin position="8"/>
        <end position="97"/>
    </location>
</feature>
<reference evidence="3 4" key="1">
    <citation type="journal article" date="2017" name="Nat. Ecol. Evol.">
        <title>Scallop genome provides insights into evolution of bilaterian karyotype and development.</title>
        <authorList>
            <person name="Wang S."/>
            <person name="Zhang J."/>
            <person name="Jiao W."/>
            <person name="Li J."/>
            <person name="Xun X."/>
            <person name="Sun Y."/>
            <person name="Guo X."/>
            <person name="Huan P."/>
            <person name="Dong B."/>
            <person name="Zhang L."/>
            <person name="Hu X."/>
            <person name="Sun X."/>
            <person name="Wang J."/>
            <person name="Zhao C."/>
            <person name="Wang Y."/>
            <person name="Wang D."/>
            <person name="Huang X."/>
            <person name="Wang R."/>
            <person name="Lv J."/>
            <person name="Li Y."/>
            <person name="Zhang Z."/>
            <person name="Liu B."/>
            <person name="Lu W."/>
            <person name="Hui Y."/>
            <person name="Liang J."/>
            <person name="Zhou Z."/>
            <person name="Hou R."/>
            <person name="Li X."/>
            <person name="Liu Y."/>
            <person name="Li H."/>
            <person name="Ning X."/>
            <person name="Lin Y."/>
            <person name="Zhao L."/>
            <person name="Xing Q."/>
            <person name="Dou J."/>
            <person name="Li Y."/>
            <person name="Mao J."/>
            <person name="Guo H."/>
            <person name="Dou H."/>
            <person name="Li T."/>
            <person name="Mu C."/>
            <person name="Jiang W."/>
            <person name="Fu Q."/>
            <person name="Fu X."/>
            <person name="Miao Y."/>
            <person name="Liu J."/>
            <person name="Yu Q."/>
            <person name="Li R."/>
            <person name="Liao H."/>
            <person name="Li X."/>
            <person name="Kong Y."/>
            <person name="Jiang Z."/>
            <person name="Chourrout D."/>
            <person name="Li R."/>
            <person name="Bao Z."/>
        </authorList>
    </citation>
    <scope>NUCLEOTIDE SEQUENCE [LARGE SCALE GENOMIC DNA]</scope>
    <source>
        <strain evidence="3 4">PY_sf001</strain>
    </source>
</reference>
<dbReference type="InterPro" id="IPR000488">
    <property type="entry name" value="Death_dom"/>
</dbReference>
<dbReference type="PANTHER" id="PTHR15034:SF5">
    <property type="entry name" value="DEATH DOMAIN-CONTAINING PROTEIN CRADD"/>
    <property type="match status" value="1"/>
</dbReference>
<dbReference type="InterPro" id="IPR011029">
    <property type="entry name" value="DEATH-like_dom_sf"/>
</dbReference>
<accession>A0A210PJ44</accession>
<evidence type="ECO:0000313" key="3">
    <source>
        <dbReference type="EMBL" id="OWF36511.1"/>
    </source>
</evidence>
<dbReference type="GO" id="GO:0002020">
    <property type="term" value="F:protease binding"/>
    <property type="evidence" value="ECO:0007669"/>
    <property type="project" value="InterPro"/>
</dbReference>